<dbReference type="CDD" id="cd20303">
    <property type="entry name" value="cupin_ChrR_1"/>
    <property type="match status" value="1"/>
</dbReference>
<dbReference type="InterPro" id="IPR014710">
    <property type="entry name" value="RmlC-like_jellyroll"/>
</dbReference>
<evidence type="ECO:0000313" key="2">
    <source>
        <dbReference type="EMBL" id="RVU29652.1"/>
    </source>
</evidence>
<dbReference type="InterPro" id="IPR011051">
    <property type="entry name" value="RmlC_Cupin_sf"/>
</dbReference>
<name>A0A437Q580_9GAMM</name>
<gene>
    <name evidence="2" type="ORF">EOE65_15620</name>
</gene>
<feature type="domain" description="ChrR-like cupin" evidence="1">
    <location>
        <begin position="8"/>
        <end position="110"/>
    </location>
</feature>
<dbReference type="EMBL" id="SACQ01000008">
    <property type="protein sequence ID" value="RVU29652.1"/>
    <property type="molecule type" value="Genomic_DNA"/>
</dbReference>
<dbReference type="Pfam" id="PF12973">
    <property type="entry name" value="Cupin_7"/>
    <property type="match status" value="1"/>
</dbReference>
<dbReference type="InterPro" id="IPR025979">
    <property type="entry name" value="ChrR-like_cupin_dom"/>
</dbReference>
<comment type="caution">
    <text evidence="2">The sequence shown here is derived from an EMBL/GenBank/DDBJ whole genome shotgun (WGS) entry which is preliminary data.</text>
</comment>
<keyword evidence="3" id="KW-1185">Reference proteome</keyword>
<protein>
    <submittedName>
        <fullName evidence="2">Cupin</fullName>
    </submittedName>
</protein>
<organism evidence="2 3">
    <name type="scientific">Neptunomonas marina</name>
    <dbReference type="NCBI Taxonomy" id="1815562"/>
    <lineage>
        <taxon>Bacteria</taxon>
        <taxon>Pseudomonadati</taxon>
        <taxon>Pseudomonadota</taxon>
        <taxon>Gammaproteobacteria</taxon>
        <taxon>Oceanospirillales</taxon>
        <taxon>Oceanospirillaceae</taxon>
        <taxon>Neptunomonas</taxon>
    </lineage>
</organism>
<accession>A0A437Q580</accession>
<dbReference type="SUPFAM" id="SSF51182">
    <property type="entry name" value="RmlC-like cupins"/>
    <property type="match status" value="2"/>
</dbReference>
<dbReference type="Gene3D" id="2.60.120.10">
    <property type="entry name" value="Jelly Rolls"/>
    <property type="match status" value="1"/>
</dbReference>
<evidence type="ECO:0000313" key="3">
    <source>
        <dbReference type="Proteomes" id="UP000282818"/>
    </source>
</evidence>
<reference evidence="2 3" key="1">
    <citation type="submission" date="2019-01" db="EMBL/GenBank/DDBJ databases">
        <authorList>
            <person name="Chen W.-M."/>
        </authorList>
    </citation>
    <scope>NUCLEOTIDE SEQUENCE [LARGE SCALE GENOMIC DNA]</scope>
    <source>
        <strain evidence="2 3">HPM-16</strain>
    </source>
</reference>
<proteinExistence type="predicted"/>
<evidence type="ECO:0000259" key="1">
    <source>
        <dbReference type="Pfam" id="PF12973"/>
    </source>
</evidence>
<dbReference type="AlphaFoldDB" id="A0A437Q580"/>
<sequence>MLNMDMTQPLLIHNADQPWLPSPMAGVLRQPLERAAAESGHTTSIVSYAAGASFSSHPHPQGEEILVLSGVFSDESGDYPAGTYLRNPPGSEHAPFSHEGCEIFVKLNQFDPHDSDVVRIAAWQDAPILSRQVQELHTSAIETVNLVRLPAGEEFLLDIIGQRIEVLVIAGALESSGQRWVARDWLRIPKSQSVLRVTASTASLLFIKQWL</sequence>
<dbReference type="Proteomes" id="UP000282818">
    <property type="component" value="Unassembled WGS sequence"/>
</dbReference>